<evidence type="ECO:0000313" key="10">
    <source>
        <dbReference type="EMBL" id="NNJ27761.1"/>
    </source>
</evidence>
<protein>
    <recommendedName>
        <fullName evidence="8">Cytidylate kinase</fullName>
        <shortName evidence="8">CK</shortName>
        <ecNumber evidence="8">2.7.4.25</ecNumber>
    </recommendedName>
    <alternativeName>
        <fullName evidence="8">Cytidine monophosphate kinase</fullName>
        <shortName evidence="8">CMP kinase</shortName>
    </alternativeName>
</protein>
<evidence type="ECO:0000313" key="11">
    <source>
        <dbReference type="Proteomes" id="UP000609651"/>
    </source>
</evidence>
<evidence type="ECO:0000256" key="2">
    <source>
        <dbReference type="ARBA" id="ARBA00022679"/>
    </source>
</evidence>
<dbReference type="InterPro" id="IPR011994">
    <property type="entry name" value="Cytidylate_kinase_dom"/>
</dbReference>
<evidence type="ECO:0000256" key="7">
    <source>
        <dbReference type="ARBA" id="ARBA00048478"/>
    </source>
</evidence>
<gene>
    <name evidence="8 10" type="primary">cmk</name>
    <name evidence="10" type="ORF">LzC2_38690</name>
</gene>
<evidence type="ECO:0000256" key="8">
    <source>
        <dbReference type="HAMAP-Rule" id="MF_00238"/>
    </source>
</evidence>
<dbReference type="Proteomes" id="UP000609651">
    <property type="component" value="Unassembled WGS sequence"/>
</dbReference>
<evidence type="ECO:0000259" key="9">
    <source>
        <dbReference type="Pfam" id="PF02224"/>
    </source>
</evidence>
<name>A0ABX1VI45_9PLAN</name>
<evidence type="ECO:0000256" key="1">
    <source>
        <dbReference type="ARBA" id="ARBA00009427"/>
    </source>
</evidence>
<dbReference type="Gene3D" id="3.40.50.300">
    <property type="entry name" value="P-loop containing nucleotide triphosphate hydrolases"/>
    <property type="match status" value="1"/>
</dbReference>
<comment type="subcellular location">
    <subcellularLocation>
        <location evidence="8">Cytoplasm</location>
    </subcellularLocation>
</comment>
<comment type="caution">
    <text evidence="10">The sequence shown here is derived from an EMBL/GenBank/DDBJ whole genome shotgun (WGS) entry which is preliminary data.</text>
</comment>
<comment type="catalytic activity">
    <reaction evidence="6 8">
        <text>dCMP + ATP = dCDP + ADP</text>
        <dbReference type="Rhea" id="RHEA:25094"/>
        <dbReference type="ChEBI" id="CHEBI:30616"/>
        <dbReference type="ChEBI" id="CHEBI:57566"/>
        <dbReference type="ChEBI" id="CHEBI:58593"/>
        <dbReference type="ChEBI" id="CHEBI:456216"/>
        <dbReference type="EC" id="2.7.4.25"/>
    </reaction>
</comment>
<reference evidence="10 11" key="1">
    <citation type="journal article" date="2020" name="Syst. Appl. Microbiol.">
        <title>Alienimonas chondri sp. nov., a novel planctomycete isolated from the biofilm of the red alga Chondrus crispus.</title>
        <authorList>
            <person name="Vitorino I."/>
            <person name="Albuquerque L."/>
            <person name="Wiegand S."/>
            <person name="Kallscheuer N."/>
            <person name="da Costa M.S."/>
            <person name="Lobo-da-Cunha A."/>
            <person name="Jogler C."/>
            <person name="Lage O.M."/>
        </authorList>
    </citation>
    <scope>NUCLEOTIDE SEQUENCE [LARGE SCALE GENOMIC DNA]</scope>
    <source>
        <strain evidence="10 11">LzC2</strain>
    </source>
</reference>
<evidence type="ECO:0000256" key="3">
    <source>
        <dbReference type="ARBA" id="ARBA00022741"/>
    </source>
</evidence>
<dbReference type="EMBL" id="WTPX01000199">
    <property type="protein sequence ID" value="NNJ27761.1"/>
    <property type="molecule type" value="Genomic_DNA"/>
</dbReference>
<keyword evidence="11" id="KW-1185">Reference proteome</keyword>
<comment type="catalytic activity">
    <reaction evidence="7 8">
        <text>CMP + ATP = CDP + ADP</text>
        <dbReference type="Rhea" id="RHEA:11600"/>
        <dbReference type="ChEBI" id="CHEBI:30616"/>
        <dbReference type="ChEBI" id="CHEBI:58069"/>
        <dbReference type="ChEBI" id="CHEBI:60377"/>
        <dbReference type="ChEBI" id="CHEBI:456216"/>
        <dbReference type="EC" id="2.7.4.25"/>
    </reaction>
</comment>
<dbReference type="NCBIfam" id="TIGR00017">
    <property type="entry name" value="cmk"/>
    <property type="match status" value="1"/>
</dbReference>
<dbReference type="CDD" id="cd02020">
    <property type="entry name" value="CMPK"/>
    <property type="match status" value="1"/>
</dbReference>
<dbReference type="RefSeq" id="WP_171189668.1">
    <property type="nucleotide sequence ID" value="NZ_WTPX01000199.1"/>
</dbReference>
<keyword evidence="5 8" id="KW-0067">ATP-binding</keyword>
<organism evidence="10 11">
    <name type="scientific">Alienimonas chondri</name>
    <dbReference type="NCBI Taxonomy" id="2681879"/>
    <lineage>
        <taxon>Bacteria</taxon>
        <taxon>Pseudomonadati</taxon>
        <taxon>Planctomycetota</taxon>
        <taxon>Planctomycetia</taxon>
        <taxon>Planctomycetales</taxon>
        <taxon>Planctomycetaceae</taxon>
        <taxon>Alienimonas</taxon>
    </lineage>
</organism>
<accession>A0ABX1VI45</accession>
<feature type="binding site" evidence="8">
    <location>
        <begin position="7"/>
        <end position="15"/>
    </location>
    <ligand>
        <name>ATP</name>
        <dbReference type="ChEBI" id="CHEBI:30616"/>
    </ligand>
</feature>
<evidence type="ECO:0000256" key="4">
    <source>
        <dbReference type="ARBA" id="ARBA00022777"/>
    </source>
</evidence>
<proteinExistence type="inferred from homology"/>
<evidence type="ECO:0000256" key="6">
    <source>
        <dbReference type="ARBA" id="ARBA00047615"/>
    </source>
</evidence>
<keyword evidence="8" id="KW-0963">Cytoplasm</keyword>
<keyword evidence="4 8" id="KW-0418">Kinase</keyword>
<keyword evidence="3 8" id="KW-0547">Nucleotide-binding</keyword>
<evidence type="ECO:0000256" key="5">
    <source>
        <dbReference type="ARBA" id="ARBA00022840"/>
    </source>
</evidence>
<keyword evidence="2 8" id="KW-0808">Transferase</keyword>
<dbReference type="EC" id="2.7.4.25" evidence="8"/>
<comment type="similarity">
    <text evidence="1 8">Belongs to the cytidylate kinase family. Type 1 subfamily.</text>
</comment>
<dbReference type="InterPro" id="IPR027417">
    <property type="entry name" value="P-loop_NTPase"/>
</dbReference>
<dbReference type="HAMAP" id="MF_00238">
    <property type="entry name" value="Cytidyl_kinase_type1"/>
    <property type="match status" value="1"/>
</dbReference>
<dbReference type="SUPFAM" id="SSF52540">
    <property type="entry name" value="P-loop containing nucleoside triphosphate hydrolases"/>
    <property type="match status" value="1"/>
</dbReference>
<sequence length="216" mass="22709">MIITLDGPAGSGKSTAARRLADELGFRFLNTGAMYRAVGLLCEQSGTDLTDADACGRTAASAQLVQTGDRLSVNGEDWTALVRSPAAATAASAVAVHPPVRTALVALQRTVGAAGDTVTEGRDQGTIVFPDAALKVFLTADAEARAERRWRELRETDANVPLADVLAEVRDRDARDERRSAAPLIPAADAVRYDTTGKPLETVVADLVALARERGA</sequence>
<feature type="domain" description="Cytidylate kinase" evidence="9">
    <location>
        <begin position="3"/>
        <end position="212"/>
    </location>
</feature>
<dbReference type="InterPro" id="IPR003136">
    <property type="entry name" value="Cytidylate_kin"/>
</dbReference>
<dbReference type="Pfam" id="PF02224">
    <property type="entry name" value="Cytidylate_kin"/>
    <property type="match status" value="1"/>
</dbReference>
<dbReference type="GO" id="GO:0016301">
    <property type="term" value="F:kinase activity"/>
    <property type="evidence" value="ECO:0007669"/>
    <property type="project" value="UniProtKB-KW"/>
</dbReference>